<name>F9WPY5_TRYVY</name>
<keyword evidence="3" id="KW-1185">Reference proteome</keyword>
<dbReference type="VEuPathDB" id="TriTrypDB:TvY486_0023170"/>
<dbReference type="Proteomes" id="UP000009027">
    <property type="component" value="Unassembled WGS sequence"/>
</dbReference>
<accession>F9WPY5</accession>
<dbReference type="EMBL" id="CAEX01003820">
    <property type="protein sequence ID" value="CCD19612.1"/>
    <property type="molecule type" value="Genomic_DNA"/>
</dbReference>
<dbReference type="AlphaFoldDB" id="F9WPY5"/>
<gene>
    <name evidence="2" type="ORF">TvY486_0023170</name>
</gene>
<reference evidence="2 3" key="1">
    <citation type="journal article" date="2012" name="Proc. Natl. Acad. Sci. U.S.A.">
        <title>Antigenic diversity is generated by distinct evolutionary mechanisms in African trypanosome species.</title>
        <authorList>
            <person name="Jackson A.P."/>
            <person name="Berry A."/>
            <person name="Aslett M."/>
            <person name="Allison H.C."/>
            <person name="Burton P."/>
            <person name="Vavrova-Anderson J."/>
            <person name="Brown R."/>
            <person name="Browne H."/>
            <person name="Corton N."/>
            <person name="Hauser H."/>
            <person name="Gamble J."/>
            <person name="Gilderthorp R."/>
            <person name="Marcello L."/>
            <person name="McQuillan J."/>
            <person name="Otto T.D."/>
            <person name="Quail M.A."/>
            <person name="Sanders M.J."/>
            <person name="van Tonder A."/>
            <person name="Ginger M.L."/>
            <person name="Field M.C."/>
            <person name="Barry J.D."/>
            <person name="Hertz-Fowler C."/>
            <person name="Berriman M."/>
        </authorList>
    </citation>
    <scope>NUCLEOTIDE SEQUENCE</scope>
    <source>
        <strain evidence="2 3">Y486</strain>
    </source>
</reference>
<sequence length="332" mass="35230">MHSPPFLVPRRRSLLCQPASRRAQVTMLLPPSKSANGLTTRPCRCSGDRGCEHNMRADFSRSRVACCTDNAPLLLMSADLALPGSRPFQSRYGRHAAPSAAYSCSTASHRGLEVPKLLYCGVRACGRFVSVRTAAPRCGAARPQNGGQTCRSASLCAACKHGCPGHPVARDYVTAAPFPHSLAAAHASLLSSSGDMTRLRTCEGTRASSFTFLVCAAPGRRCTALLCGLTHQGCMQTRREFALARVLLQLLALAALACEAASTAGATAQDFAFVCKLWNVVQVPSLYTGAWATITHSAARTAKFEEKVPAGTKATRSNSRVLPVLPNSHSST</sequence>
<proteinExistence type="predicted"/>
<organism evidence="2 3">
    <name type="scientific">Trypanosoma vivax (strain Y486)</name>
    <dbReference type="NCBI Taxonomy" id="1055687"/>
    <lineage>
        <taxon>Eukaryota</taxon>
        <taxon>Discoba</taxon>
        <taxon>Euglenozoa</taxon>
        <taxon>Kinetoplastea</taxon>
        <taxon>Metakinetoplastina</taxon>
        <taxon>Trypanosomatida</taxon>
        <taxon>Trypanosomatidae</taxon>
        <taxon>Trypanosoma</taxon>
        <taxon>Duttonella</taxon>
    </lineage>
</organism>
<evidence type="ECO:0000256" key="1">
    <source>
        <dbReference type="SAM" id="MobiDB-lite"/>
    </source>
</evidence>
<evidence type="ECO:0000313" key="2">
    <source>
        <dbReference type="EMBL" id="CCD19612.1"/>
    </source>
</evidence>
<protein>
    <submittedName>
        <fullName evidence="2">Uncharacterized protein</fullName>
    </submittedName>
</protein>
<evidence type="ECO:0000313" key="3">
    <source>
        <dbReference type="Proteomes" id="UP000009027"/>
    </source>
</evidence>
<feature type="region of interest" description="Disordered" evidence="1">
    <location>
        <begin position="309"/>
        <end position="332"/>
    </location>
</feature>